<keyword evidence="3 7" id="KW-0560">Oxidoreductase</keyword>
<dbReference type="Gene3D" id="2.20.25.90">
    <property type="entry name" value="ADC-like domains"/>
    <property type="match status" value="1"/>
</dbReference>
<evidence type="ECO:0000313" key="8">
    <source>
        <dbReference type="Proteomes" id="UP000251721"/>
    </source>
</evidence>
<dbReference type="SMART" id="SM00926">
    <property type="entry name" value="Molybdop_Fe4S4"/>
    <property type="match status" value="1"/>
</dbReference>
<organism evidence="7 8">
    <name type="scientific">Klebsiella pneumoniae</name>
    <dbReference type="NCBI Taxonomy" id="573"/>
    <lineage>
        <taxon>Bacteria</taxon>
        <taxon>Pseudomonadati</taxon>
        <taxon>Pseudomonadota</taxon>
        <taxon>Gammaproteobacteria</taxon>
        <taxon>Enterobacterales</taxon>
        <taxon>Enterobacteriaceae</taxon>
        <taxon>Klebsiella/Raoultella group</taxon>
        <taxon>Klebsiella</taxon>
        <taxon>Klebsiella pneumoniae complex</taxon>
    </lineage>
</organism>
<dbReference type="EMBL" id="UAWQ01000002">
    <property type="protein sequence ID" value="SQC36591.1"/>
    <property type="molecule type" value="Genomic_DNA"/>
</dbReference>
<evidence type="ECO:0000256" key="3">
    <source>
        <dbReference type="ARBA" id="ARBA00023002"/>
    </source>
</evidence>
<evidence type="ECO:0000259" key="6">
    <source>
        <dbReference type="PROSITE" id="PS51669"/>
    </source>
</evidence>
<name>A0A2X3EJF6_KLEPN</name>
<dbReference type="GO" id="GO:0051539">
    <property type="term" value="F:4 iron, 4 sulfur cluster binding"/>
    <property type="evidence" value="ECO:0007669"/>
    <property type="project" value="UniProtKB-KW"/>
</dbReference>
<dbReference type="GO" id="GO:0022904">
    <property type="term" value="P:respiratory electron transport chain"/>
    <property type="evidence" value="ECO:0007669"/>
    <property type="project" value="TreeGrafter"/>
</dbReference>
<feature type="domain" description="4Fe-4S Mo/W bis-MGD-type" evidence="6">
    <location>
        <begin position="1"/>
        <end position="56"/>
    </location>
</feature>
<gene>
    <name evidence="7" type="primary">fdhF_6</name>
    <name evidence="7" type="ORF">NCTC13465_00236</name>
</gene>
<evidence type="ECO:0000256" key="1">
    <source>
        <dbReference type="ARBA" id="ARBA00022485"/>
    </source>
</evidence>
<dbReference type="Pfam" id="PF04879">
    <property type="entry name" value="Molybdop_Fe4S4"/>
    <property type="match status" value="1"/>
</dbReference>
<evidence type="ECO:0000256" key="4">
    <source>
        <dbReference type="ARBA" id="ARBA00023004"/>
    </source>
</evidence>
<keyword evidence="2" id="KW-0479">Metal-binding</keyword>
<keyword evidence="4" id="KW-0408">Iron</keyword>
<keyword evidence="1" id="KW-0004">4Fe-4S</keyword>
<dbReference type="GO" id="GO:0046872">
    <property type="term" value="F:metal ion binding"/>
    <property type="evidence" value="ECO:0007669"/>
    <property type="project" value="UniProtKB-KW"/>
</dbReference>
<evidence type="ECO:0000256" key="2">
    <source>
        <dbReference type="ARBA" id="ARBA00022723"/>
    </source>
</evidence>
<dbReference type="InterPro" id="IPR050123">
    <property type="entry name" value="Prok_molybdopt-oxidoreductase"/>
</dbReference>
<accession>A0A2X3EJF6</accession>
<dbReference type="PANTHER" id="PTHR43105">
    <property type="entry name" value="RESPIRATORY NITRATE REDUCTASE"/>
    <property type="match status" value="1"/>
</dbReference>
<dbReference type="GO" id="GO:0003954">
    <property type="term" value="F:NADH dehydrogenase activity"/>
    <property type="evidence" value="ECO:0007669"/>
    <property type="project" value="TreeGrafter"/>
</dbReference>
<protein>
    <submittedName>
        <fullName evidence="7">Formate dehydrogenase H, selenopolypeptide subunit</fullName>
        <ecNumber evidence="7">1.17.1.9</ecNumber>
    </submittedName>
</protein>
<dbReference type="FunFam" id="2.20.25.90:FF:000001">
    <property type="entry name" value="Formate dehydrogenase subunit alpha"/>
    <property type="match status" value="1"/>
</dbReference>
<reference evidence="7 8" key="1">
    <citation type="submission" date="2018-06" db="EMBL/GenBank/DDBJ databases">
        <authorList>
            <consortium name="Pathogen Informatics"/>
            <person name="Doyle S."/>
        </authorList>
    </citation>
    <scope>NUCLEOTIDE SEQUENCE [LARGE SCALE GENOMIC DNA]</scope>
    <source>
        <strain evidence="7 8">NCTC13465</strain>
    </source>
</reference>
<dbReference type="SUPFAM" id="SSF53706">
    <property type="entry name" value="Formate dehydrogenase/DMSO reductase, domains 1-3"/>
    <property type="match status" value="1"/>
</dbReference>
<dbReference type="EC" id="1.17.1.9" evidence="7"/>
<dbReference type="GO" id="GO:0016020">
    <property type="term" value="C:membrane"/>
    <property type="evidence" value="ECO:0007669"/>
    <property type="project" value="TreeGrafter"/>
</dbReference>
<dbReference type="Gene3D" id="3.40.50.740">
    <property type="match status" value="1"/>
</dbReference>
<proteinExistence type="predicted"/>
<dbReference type="Pfam" id="PF00384">
    <property type="entry name" value="Molybdopterin"/>
    <property type="match status" value="1"/>
</dbReference>
<evidence type="ECO:0000256" key="5">
    <source>
        <dbReference type="ARBA" id="ARBA00023014"/>
    </source>
</evidence>
<sequence>MKKITSVCPYCGAGCKLKLVVDNNKIIRAEAADGVTNQNQLCLKGYYGWDFLNDTQLLTPRLKQPMIRYQKGGAFTPVSWQEAIRYTASKLREIKEKHGPRAIMTTGSSRGTGNETNYVMQKFARAVLNTNNVDCCARVCHGPPSPGYSRRWATGR</sequence>
<dbReference type="PROSITE" id="PS51669">
    <property type="entry name" value="4FE4S_MOW_BIS_MGD"/>
    <property type="match status" value="1"/>
</dbReference>
<dbReference type="GO" id="GO:0008863">
    <property type="term" value="F:formate dehydrogenase (NAD+) activity"/>
    <property type="evidence" value="ECO:0007669"/>
    <property type="project" value="UniProtKB-EC"/>
</dbReference>
<dbReference type="InterPro" id="IPR006963">
    <property type="entry name" value="Mopterin_OxRdtase_4Fe-4S_dom"/>
</dbReference>
<dbReference type="Proteomes" id="UP000251721">
    <property type="component" value="Unassembled WGS sequence"/>
</dbReference>
<dbReference type="AlphaFoldDB" id="A0A2X3EJF6"/>
<evidence type="ECO:0000313" key="7">
    <source>
        <dbReference type="EMBL" id="SQC36591.1"/>
    </source>
</evidence>
<keyword evidence="5" id="KW-0411">Iron-sulfur</keyword>
<dbReference type="PANTHER" id="PTHR43105:SF14">
    <property type="entry name" value="FORMATE DEHYDROGENASE H"/>
    <property type="match status" value="1"/>
</dbReference>
<dbReference type="InterPro" id="IPR006656">
    <property type="entry name" value="Mopterin_OxRdtase"/>
</dbReference>